<dbReference type="SUPFAM" id="SSF48208">
    <property type="entry name" value="Six-hairpin glycosidases"/>
    <property type="match status" value="1"/>
</dbReference>
<dbReference type="AlphaFoldDB" id="A0A0D6XQ35"/>
<evidence type="ECO:0000313" key="1">
    <source>
        <dbReference type="EMBL" id="KIX90914.1"/>
    </source>
</evidence>
<dbReference type="STRING" id="569857.TP70_05410"/>
<evidence type="ECO:0000313" key="4">
    <source>
        <dbReference type="Proteomes" id="UP000254100"/>
    </source>
</evidence>
<keyword evidence="3" id="KW-1185">Reference proteome</keyword>
<gene>
    <name evidence="2" type="ORF">NCTC13832_02266</name>
    <name evidence="1" type="ORF">TP70_05410</name>
</gene>
<dbReference type="GO" id="GO:0005975">
    <property type="term" value="P:carbohydrate metabolic process"/>
    <property type="evidence" value="ECO:0007669"/>
    <property type="project" value="InterPro"/>
</dbReference>
<dbReference type="Proteomes" id="UP000032366">
    <property type="component" value="Unassembled WGS sequence"/>
</dbReference>
<evidence type="ECO:0000313" key="3">
    <source>
        <dbReference type="Proteomes" id="UP000032366"/>
    </source>
</evidence>
<dbReference type="RefSeq" id="WP_044360152.1">
    <property type="nucleotide sequence ID" value="NZ_JXWY01000033.1"/>
</dbReference>
<dbReference type="Proteomes" id="UP000254100">
    <property type="component" value="Unassembled WGS sequence"/>
</dbReference>
<dbReference type="InterPro" id="IPR008928">
    <property type="entry name" value="6-hairpin_glycosidase_sf"/>
</dbReference>
<protein>
    <submittedName>
        <fullName evidence="2">Poly (Glycerol-phosphate) alpha-glucosyltransferase</fullName>
    </submittedName>
</protein>
<reference evidence="1 3" key="1">
    <citation type="submission" date="2015-01" db="EMBL/GenBank/DDBJ databases">
        <authorList>
            <person name="Guo J."/>
        </authorList>
    </citation>
    <scope>NUCLEOTIDE SEQUENCE [LARGE SCALE GENOMIC DNA]</scope>
    <source>
        <strain evidence="1 3">DSM 22147</strain>
    </source>
</reference>
<proteinExistence type="predicted"/>
<sequence>MALENNIQELVKTIDQEALAYDYVFISLGIPDVKAQVRLFKNRRYLDRDINKFCQKFREKVGKFPQWIKVDIVTETESVLFDDIAETLVQTRRNYVDFGVALDKNWYLTFLPEEINANAFVRPRKGTKEFYLSEENVNNYMKKYTSHRRKFSIAAYKGKMVTKFYTQGFIFDGEGVYKLHSKGYQKNLRIVEDLNVEMDRLIGHSTSFLEGMLQENGRYIYGYFPHFDNTINFYNMLRHSSSTYSLIEGLSYLNKDLAPAERAIEYVIDNYIATDETGAKFVFDDTENINEIKLGQNAAFIFTVCEYLKHGGQNKHYLKHAQGVAEGILKMINPDTGETVHILNYPDFKMKEKFRIVYYDGEAALGLLRLYQQDNDTRWLKTVQTLFEHFIKNDYWKYHDHWLGYCTNELVQVVPEEKYFRFGINNVSSYLDYMKQRETTFPTFLEMLMATYHLVEKAKTSGYQHLVDELLDEEKFLDTIHTRADYERTGFFYPEIAMYFKKPSRILNSFFIKHHGYRVRIDDIEHYLSGYVQYQHVFKKAE</sequence>
<dbReference type="EMBL" id="UHDT01000001">
    <property type="protein sequence ID" value="SUM58514.1"/>
    <property type="molecule type" value="Genomic_DNA"/>
</dbReference>
<evidence type="ECO:0000313" key="2">
    <source>
        <dbReference type="EMBL" id="SUM58514.1"/>
    </source>
</evidence>
<reference evidence="2 4" key="2">
    <citation type="submission" date="2018-06" db="EMBL/GenBank/DDBJ databases">
        <authorList>
            <consortium name="Pathogen Informatics"/>
            <person name="Doyle S."/>
        </authorList>
    </citation>
    <scope>NUCLEOTIDE SEQUENCE [LARGE SCALE GENOMIC DNA]</scope>
    <source>
        <strain evidence="2 4">NCTC13832</strain>
    </source>
</reference>
<accession>A0A0D6XQ35</accession>
<dbReference type="OrthoDB" id="9810718at2"/>
<keyword evidence="2" id="KW-0808">Transferase</keyword>
<name>A0A0D6XQ35_9STAP</name>
<dbReference type="EMBL" id="JXWY01000033">
    <property type="protein sequence ID" value="KIX90914.1"/>
    <property type="molecule type" value="Genomic_DNA"/>
</dbReference>
<organism evidence="2 4">
    <name type="scientific">Staphylococcus microti</name>
    <dbReference type="NCBI Taxonomy" id="569857"/>
    <lineage>
        <taxon>Bacteria</taxon>
        <taxon>Bacillati</taxon>
        <taxon>Bacillota</taxon>
        <taxon>Bacilli</taxon>
        <taxon>Bacillales</taxon>
        <taxon>Staphylococcaceae</taxon>
        <taxon>Staphylococcus</taxon>
    </lineage>
</organism>
<dbReference type="GO" id="GO:0016740">
    <property type="term" value="F:transferase activity"/>
    <property type="evidence" value="ECO:0007669"/>
    <property type="project" value="UniProtKB-KW"/>
</dbReference>